<keyword evidence="8 11" id="KW-0413">Isomerase</keyword>
<dbReference type="HAMAP" id="MF_01920">
    <property type="entry name" value="Helicase_Rep"/>
    <property type="match status" value="1"/>
</dbReference>
<evidence type="ECO:0000256" key="2">
    <source>
        <dbReference type="ARBA" id="ARBA00022705"/>
    </source>
</evidence>
<feature type="domain" description="UvrD-like helicase C-terminal" evidence="14">
    <location>
        <begin position="281"/>
        <end position="562"/>
    </location>
</feature>
<evidence type="ECO:0000256" key="9">
    <source>
        <dbReference type="ARBA" id="ARBA00034617"/>
    </source>
</evidence>
<dbReference type="Gene3D" id="1.10.10.160">
    <property type="match status" value="1"/>
</dbReference>
<evidence type="ECO:0000256" key="8">
    <source>
        <dbReference type="ARBA" id="ARBA00023235"/>
    </source>
</evidence>
<evidence type="ECO:0000256" key="4">
    <source>
        <dbReference type="ARBA" id="ARBA00022801"/>
    </source>
</evidence>
<name>A0ABM9NEJ1_9GAMM</name>
<dbReference type="EMBL" id="OZ026884">
    <property type="protein sequence ID" value="CAL1239015.1"/>
    <property type="molecule type" value="Genomic_DNA"/>
</dbReference>
<feature type="domain" description="UvrD-like helicase ATP-binding" evidence="13">
    <location>
        <begin position="2"/>
        <end position="280"/>
    </location>
</feature>
<evidence type="ECO:0000256" key="12">
    <source>
        <dbReference type="PROSITE-ProRule" id="PRU00560"/>
    </source>
</evidence>
<dbReference type="Pfam" id="PF13361">
    <property type="entry name" value="UvrD_C"/>
    <property type="match status" value="1"/>
</dbReference>
<dbReference type="PROSITE" id="PS51217">
    <property type="entry name" value="UVRD_HELICASE_CTER"/>
    <property type="match status" value="1"/>
</dbReference>
<comment type="function">
    <text evidence="11">Rep helicase is a single-stranded DNA-dependent ATPase involved in DNA replication; it can initiate unwinding at a nick in the DNA. It binds to the single-stranded DNA and acts in a progressive fashion along the DNA in the 3' to 5' direction.</text>
</comment>
<dbReference type="InterPro" id="IPR005752">
    <property type="entry name" value="Helicase_Rep"/>
</dbReference>
<comment type="similarity">
    <text evidence="1 11">Belongs to the helicase family. UvrD subfamily.</text>
</comment>
<evidence type="ECO:0000256" key="11">
    <source>
        <dbReference type="HAMAP-Rule" id="MF_01920"/>
    </source>
</evidence>
<keyword evidence="5 11" id="KW-0347">Helicase</keyword>
<keyword evidence="7 11" id="KW-0238">DNA-binding</keyword>
<dbReference type="InterPro" id="IPR027417">
    <property type="entry name" value="P-loop_NTPase"/>
</dbReference>
<comment type="catalytic activity">
    <reaction evidence="9 11">
        <text>Couples ATP hydrolysis with the unwinding of duplex DNA by translocating in the 3'-5' direction.</text>
        <dbReference type="EC" id="5.6.2.4"/>
    </reaction>
</comment>
<keyword evidence="6 11" id="KW-0067">ATP-binding</keyword>
<dbReference type="CDD" id="cd17932">
    <property type="entry name" value="DEXQc_UvrD"/>
    <property type="match status" value="1"/>
</dbReference>
<evidence type="ECO:0000259" key="13">
    <source>
        <dbReference type="PROSITE" id="PS51198"/>
    </source>
</evidence>
<dbReference type="InterPro" id="IPR014017">
    <property type="entry name" value="DNA_helicase_UvrD-like_C"/>
</dbReference>
<evidence type="ECO:0000259" key="14">
    <source>
        <dbReference type="PROSITE" id="PS51217"/>
    </source>
</evidence>
<dbReference type="PANTHER" id="PTHR11070">
    <property type="entry name" value="UVRD / RECB / PCRA DNA HELICASE FAMILY MEMBER"/>
    <property type="match status" value="1"/>
</dbReference>
<dbReference type="InterPro" id="IPR014016">
    <property type="entry name" value="UvrD-like_ATP-bd"/>
</dbReference>
<evidence type="ECO:0000313" key="16">
    <source>
        <dbReference type="Proteomes" id="UP001497493"/>
    </source>
</evidence>
<dbReference type="RefSeq" id="WP_348758614.1">
    <property type="nucleotide sequence ID" value="NZ_OZ026884.1"/>
</dbReference>
<dbReference type="SUPFAM" id="SSF52540">
    <property type="entry name" value="P-loop containing nucleoside triphosphate hydrolases"/>
    <property type="match status" value="1"/>
</dbReference>
<proteinExistence type="inferred from homology"/>
<keyword evidence="4 11" id="KW-0378">Hydrolase</keyword>
<dbReference type="InterPro" id="IPR013986">
    <property type="entry name" value="DExx_box_DNA_helicase_dom_sf"/>
</dbReference>
<sequence length="669" mass="76408">MDTLNPQQRAAVVKLDGPLLVLAGAGSGKTKVITEKIGYLIRQGLPARHIAAVTFTNKAAREMQARVGQIVDPSRLRGLTVSTFHALGLEILREEHGALGYKKAMSIFDEHDRLALIKELLKHTGQAGELDQAERYAWQIGRWKNLFITPERALAEAGPTEQPAARLYAAYGQHMKAYNAVDFDDLILLPALLFQNDGAILEKWRNRIRYLLVDEYQDTNLTQYQWLKLLCGRLGRFTVVGDDDQSIYAWRGARPENLRQLCQDFPRLEVIKLEQNYRSTGRILRVANALIQNNPHAFPKRLWSALGQGDPVRVLSHRDEVQETRRIVADLVHHRFRHGARYQDYAILYRSNHQARPFEQALREHGIPYFISGGWSFFAYAEVKDILAYLRLLVNPDDDAAFLRIINVPRREIGPATLEKLGAYASRRHLSLFAACGELGLRALLPETAWQRLRQFRHRIDQAADRARRGDPLAAVDELIATIDYEAWLRETATDAAAARRKLGRVRELVDWLRRLTGEDSAQGKSLAEVVSHLMLVDLLDRQREHQAGDRVSLMTLHAAKGLEFPYVYLVGMEEDILPHQTSIEDNSIEEERRLAYVGITRAQRLLTLSYCRQRKRHGALVTCRPSRFLEELPPAELEWPDRHPLAPELKKERGQASLAHIRSLLNDR</sequence>
<accession>A0ABM9NEJ1</accession>
<feature type="binding site" evidence="11">
    <location>
        <position position="278"/>
    </location>
    <ligand>
        <name>ATP</name>
        <dbReference type="ChEBI" id="CHEBI:30616"/>
    </ligand>
</feature>
<dbReference type="PANTHER" id="PTHR11070:SF64">
    <property type="entry name" value="ATP-DEPENDENT DNA HELICASE REP"/>
    <property type="match status" value="1"/>
</dbReference>
<evidence type="ECO:0000256" key="1">
    <source>
        <dbReference type="ARBA" id="ARBA00009922"/>
    </source>
</evidence>
<dbReference type="EC" id="5.6.2.4" evidence="11"/>
<organism evidence="15 16">
    <name type="scientific">Candidatus Methylocalor cossyra</name>
    <dbReference type="NCBI Taxonomy" id="3108543"/>
    <lineage>
        <taxon>Bacteria</taxon>
        <taxon>Pseudomonadati</taxon>
        <taxon>Pseudomonadota</taxon>
        <taxon>Gammaproteobacteria</taxon>
        <taxon>Methylococcales</taxon>
        <taxon>Methylococcaceae</taxon>
        <taxon>Candidatus Methylocalor</taxon>
    </lineage>
</organism>
<evidence type="ECO:0000256" key="3">
    <source>
        <dbReference type="ARBA" id="ARBA00022741"/>
    </source>
</evidence>
<dbReference type="Proteomes" id="UP001497493">
    <property type="component" value="Chromosome"/>
</dbReference>
<keyword evidence="3 11" id="KW-0547">Nucleotide-binding</keyword>
<comment type="subunit">
    <text evidence="11">Homodimer.</text>
</comment>
<reference evidence="15 16" key="1">
    <citation type="submission" date="2024-04" db="EMBL/GenBank/DDBJ databases">
        <authorList>
            <person name="Cremers G."/>
        </authorList>
    </citation>
    <scope>NUCLEOTIDE SEQUENCE [LARGE SCALE GENOMIC DNA]</scope>
    <source>
        <strain evidence="15">MeCH1-AG</strain>
    </source>
</reference>
<evidence type="ECO:0000256" key="5">
    <source>
        <dbReference type="ARBA" id="ARBA00022806"/>
    </source>
</evidence>
<gene>
    <name evidence="11 15" type="primary">rep</name>
    <name evidence="15" type="ORF">MECH1_V1_0234</name>
</gene>
<dbReference type="Gene3D" id="1.10.486.10">
    <property type="entry name" value="PCRA, domain 4"/>
    <property type="match status" value="1"/>
</dbReference>
<evidence type="ECO:0000256" key="6">
    <source>
        <dbReference type="ARBA" id="ARBA00022840"/>
    </source>
</evidence>
<protein>
    <recommendedName>
        <fullName evidence="11">ATP-dependent DNA helicase Rep</fullName>
        <ecNumber evidence="11">5.6.2.4</ecNumber>
    </recommendedName>
    <alternativeName>
        <fullName evidence="11">DNA 3'-5' helicase Rep</fullName>
    </alternativeName>
</protein>
<dbReference type="CDD" id="cd18807">
    <property type="entry name" value="SF1_C_UvrD"/>
    <property type="match status" value="1"/>
</dbReference>
<evidence type="ECO:0000256" key="10">
    <source>
        <dbReference type="ARBA" id="ARBA00048988"/>
    </source>
</evidence>
<dbReference type="Pfam" id="PF00580">
    <property type="entry name" value="UvrD-helicase"/>
    <property type="match status" value="1"/>
</dbReference>
<dbReference type="InterPro" id="IPR000212">
    <property type="entry name" value="DNA_helicase_UvrD/REP"/>
</dbReference>
<dbReference type="GO" id="GO:0004386">
    <property type="term" value="F:helicase activity"/>
    <property type="evidence" value="ECO:0007669"/>
    <property type="project" value="UniProtKB-KW"/>
</dbReference>
<evidence type="ECO:0000313" key="15">
    <source>
        <dbReference type="EMBL" id="CAL1239015.1"/>
    </source>
</evidence>
<dbReference type="PROSITE" id="PS51198">
    <property type="entry name" value="UVRD_HELICASE_ATP_BIND"/>
    <property type="match status" value="1"/>
</dbReference>
<keyword evidence="16" id="KW-1185">Reference proteome</keyword>
<evidence type="ECO:0000256" key="7">
    <source>
        <dbReference type="ARBA" id="ARBA00023125"/>
    </source>
</evidence>
<feature type="binding site" evidence="12">
    <location>
        <begin position="23"/>
        <end position="30"/>
    </location>
    <ligand>
        <name>ATP</name>
        <dbReference type="ChEBI" id="CHEBI:30616"/>
    </ligand>
</feature>
<dbReference type="Gene3D" id="3.40.50.300">
    <property type="entry name" value="P-loop containing nucleotide triphosphate hydrolases"/>
    <property type="match status" value="2"/>
</dbReference>
<keyword evidence="2 11" id="KW-0235">DNA replication</keyword>
<comment type="catalytic activity">
    <reaction evidence="10 11">
        <text>ATP + H2O = ADP + phosphate + H(+)</text>
        <dbReference type="Rhea" id="RHEA:13065"/>
        <dbReference type="ChEBI" id="CHEBI:15377"/>
        <dbReference type="ChEBI" id="CHEBI:15378"/>
        <dbReference type="ChEBI" id="CHEBI:30616"/>
        <dbReference type="ChEBI" id="CHEBI:43474"/>
        <dbReference type="ChEBI" id="CHEBI:456216"/>
        <dbReference type="EC" id="5.6.2.4"/>
    </reaction>
</comment>